<name>A0A847SHP2_9BACT</name>
<dbReference type="Pfam" id="PF14322">
    <property type="entry name" value="SusD-like_3"/>
    <property type="match status" value="1"/>
</dbReference>
<sequence>MKSAFHNINILLMALVLLTACSKGFLERNPTDMLNATTYYTSKSSVDAALTSCYATLQNPMFTASSPYYDCMADNGYNYNNTYGTTTLSRGPIVPTSGGYIDNVYSTSYASIARYNIFLKTLSGYSFKDLSAADKLKYEAEARLMRAMKYFDLYRFYGEVPLVLEPLSVENQHQSKSTAVAVQTQIIVDIDFAISNLPNVSYAANKGHLAKAAAQVLKSRVLLFDAYNADGTSRKDIMANVKTITGDIMASSFYSISPSFRGLFCEDIGKQEGNTEFIFSVKFLAPNNPTATQFIGVAAEYIFDASSPGGALLPLKNFANEFEFKDGSSFSTSNPLYNPNNVYQNRDPRMSKTLFSDSVTFENGFTARILPSPTGYSYYKHVEGTDAQNIYANKNGSDWPAMRYAEVLLMYAEATNEVDGPSAGVYGAVNQIRTRADINMPPLPAGLTQAQMRDRIRHERRIELAFEGFRYDDIKRWKLGVQLLNIPASEAIINKTFVQKNYRLPLPQSQIDIDKGVLVQNPDYQ</sequence>
<dbReference type="Proteomes" id="UP000552864">
    <property type="component" value="Unassembled WGS sequence"/>
</dbReference>
<evidence type="ECO:0000256" key="4">
    <source>
        <dbReference type="ARBA" id="ARBA00023136"/>
    </source>
</evidence>
<evidence type="ECO:0000256" key="5">
    <source>
        <dbReference type="ARBA" id="ARBA00023237"/>
    </source>
</evidence>
<dbReference type="Pfam" id="PF07980">
    <property type="entry name" value="SusD_RagB"/>
    <property type="match status" value="1"/>
</dbReference>
<dbReference type="InterPro" id="IPR012944">
    <property type="entry name" value="SusD_RagB_dom"/>
</dbReference>
<keyword evidence="3" id="KW-0732">Signal</keyword>
<evidence type="ECO:0000256" key="3">
    <source>
        <dbReference type="ARBA" id="ARBA00022729"/>
    </source>
</evidence>
<dbReference type="InterPro" id="IPR033985">
    <property type="entry name" value="SusD-like_N"/>
</dbReference>
<reference evidence="8 9" key="1">
    <citation type="submission" date="2020-04" db="EMBL/GenBank/DDBJ databases">
        <authorList>
            <person name="Yin C."/>
        </authorList>
    </citation>
    <scope>NUCLEOTIDE SEQUENCE [LARGE SCALE GENOMIC DNA]</scope>
    <source>
        <strain evidence="8 9">Ak56</strain>
    </source>
</reference>
<accession>A0A847SHP2</accession>
<keyword evidence="4" id="KW-0472">Membrane</keyword>
<organism evidence="8 9">
    <name type="scientific">Chitinophaga eiseniae</name>
    <dbReference type="NCBI Taxonomy" id="634771"/>
    <lineage>
        <taxon>Bacteria</taxon>
        <taxon>Pseudomonadati</taxon>
        <taxon>Bacteroidota</taxon>
        <taxon>Chitinophagia</taxon>
        <taxon>Chitinophagales</taxon>
        <taxon>Chitinophagaceae</taxon>
        <taxon>Chitinophaga</taxon>
    </lineage>
</organism>
<feature type="domain" description="RagB/SusD" evidence="6">
    <location>
        <begin position="275"/>
        <end position="524"/>
    </location>
</feature>
<dbReference type="PROSITE" id="PS51257">
    <property type="entry name" value="PROKAR_LIPOPROTEIN"/>
    <property type="match status" value="1"/>
</dbReference>
<evidence type="ECO:0000259" key="7">
    <source>
        <dbReference type="Pfam" id="PF14322"/>
    </source>
</evidence>
<comment type="caution">
    <text evidence="8">The sequence shown here is derived from an EMBL/GenBank/DDBJ whole genome shotgun (WGS) entry which is preliminary data.</text>
</comment>
<evidence type="ECO:0000259" key="6">
    <source>
        <dbReference type="Pfam" id="PF07980"/>
    </source>
</evidence>
<proteinExistence type="inferred from homology"/>
<dbReference type="InterPro" id="IPR011990">
    <property type="entry name" value="TPR-like_helical_dom_sf"/>
</dbReference>
<gene>
    <name evidence="8" type="ORF">HGH91_13585</name>
</gene>
<evidence type="ECO:0000313" key="8">
    <source>
        <dbReference type="EMBL" id="NLR79664.1"/>
    </source>
</evidence>
<protein>
    <submittedName>
        <fullName evidence="8">RagB/SusD family nutrient uptake outer membrane protein</fullName>
    </submittedName>
</protein>
<dbReference type="Gene3D" id="1.25.40.390">
    <property type="match status" value="1"/>
</dbReference>
<feature type="domain" description="SusD-like N-terminal" evidence="7">
    <location>
        <begin position="25"/>
        <end position="223"/>
    </location>
</feature>
<evidence type="ECO:0000256" key="1">
    <source>
        <dbReference type="ARBA" id="ARBA00004442"/>
    </source>
</evidence>
<evidence type="ECO:0000313" key="9">
    <source>
        <dbReference type="Proteomes" id="UP000552864"/>
    </source>
</evidence>
<dbReference type="GO" id="GO:0009279">
    <property type="term" value="C:cell outer membrane"/>
    <property type="evidence" value="ECO:0007669"/>
    <property type="project" value="UniProtKB-SubCell"/>
</dbReference>
<comment type="subcellular location">
    <subcellularLocation>
        <location evidence="1">Cell outer membrane</location>
    </subcellularLocation>
</comment>
<keyword evidence="9" id="KW-1185">Reference proteome</keyword>
<evidence type="ECO:0000256" key="2">
    <source>
        <dbReference type="ARBA" id="ARBA00006275"/>
    </source>
</evidence>
<dbReference type="AlphaFoldDB" id="A0A847SHP2"/>
<dbReference type="EMBL" id="JABAHZ010000002">
    <property type="protein sequence ID" value="NLR79664.1"/>
    <property type="molecule type" value="Genomic_DNA"/>
</dbReference>
<dbReference type="SUPFAM" id="SSF48452">
    <property type="entry name" value="TPR-like"/>
    <property type="match status" value="1"/>
</dbReference>
<keyword evidence="5" id="KW-0998">Cell outer membrane</keyword>
<comment type="similarity">
    <text evidence="2">Belongs to the SusD family.</text>
</comment>
<dbReference type="RefSeq" id="WP_168738945.1">
    <property type="nucleotide sequence ID" value="NZ_JABAHZ010000002.1"/>
</dbReference>